<dbReference type="InterPro" id="IPR015940">
    <property type="entry name" value="UBA"/>
</dbReference>
<feature type="region of interest" description="Disordered" evidence="2">
    <location>
        <begin position="1217"/>
        <end position="1273"/>
    </location>
</feature>
<feature type="compositionally biased region" description="Low complexity" evidence="2">
    <location>
        <begin position="1"/>
        <end position="21"/>
    </location>
</feature>
<evidence type="ECO:0000259" key="3">
    <source>
        <dbReference type="PROSITE" id="PS50030"/>
    </source>
</evidence>
<dbReference type="GO" id="GO:0005654">
    <property type="term" value="C:nucleoplasm"/>
    <property type="evidence" value="ECO:0007669"/>
    <property type="project" value="TreeGrafter"/>
</dbReference>
<dbReference type="InterPro" id="IPR012677">
    <property type="entry name" value="Nucleotide-bd_a/b_plait_sf"/>
</dbReference>
<dbReference type="GO" id="GO:0060213">
    <property type="term" value="P:positive regulation of nuclear-transcribed mRNA poly(A) tail shortening"/>
    <property type="evidence" value="ECO:0007669"/>
    <property type="project" value="TreeGrafter"/>
</dbReference>
<feature type="compositionally biased region" description="Basic and acidic residues" evidence="2">
    <location>
        <begin position="295"/>
        <end position="307"/>
    </location>
</feature>
<dbReference type="Pfam" id="PF12938">
    <property type="entry name" value="M_domain"/>
    <property type="match status" value="1"/>
</dbReference>
<dbReference type="SUPFAM" id="SSF46934">
    <property type="entry name" value="UBA-like"/>
    <property type="match status" value="1"/>
</dbReference>
<feature type="compositionally biased region" description="Polar residues" evidence="2">
    <location>
        <begin position="1246"/>
        <end position="1273"/>
    </location>
</feature>
<dbReference type="OrthoDB" id="5919166at2759"/>
<feature type="region of interest" description="Disordered" evidence="2">
    <location>
        <begin position="1074"/>
        <end position="1115"/>
    </location>
</feature>
<sequence>MGLHGGGEESLTSGSSGWGTLPPMNSSSAEWGSGSANHTSSANHWPNSSRQMANCDQTLSTSPKPSSSWAQAAGKGLNNGPIGPNHDLSVFGNNDNSTKRQTNSDFQQINSEIKDTALVSDNWGITVINQDSPWKLPPSPQSSPREVSSSASQWKSSTSSGTEIWENTVRHKTKGPTPTPTAQSSSGQSWGPHTPSTHIGGTWGEDEDNTNHWTGVPQHNQHNPATNQSNTSSSSSWSANASIANNNTMNNSSNNNNINNNNNNGNNNNPTNNMQWNHNSDNSKHNNSENNSSRHNSEGRHNAENRPKMNHNSQWADYNNEQNDSNGSEPQWNDAKSGGESFGTWAPESTHKKDGSGWDKDSAEGRGGSYDDGTAVWGNPVRQGKVSHWKAEAAAAAAAAAAKPITQTVLNPNGNTTSSGMSAMIPSSPGMIRLPAGAPIAGKNNGENWGKPSPPIPSSRGNSWSEASTHRDSPANSTTGSLWCDSDAKPTMNRTPNTPNWAESSNSSPLAYWAAKPKATNNQNNQNSNWSDGQIDTSSWGGPKQGKPLSRDIIWASKQFRILTDMGFKKDDVENALRNSSMKLEEAINELKNSSPRDSNAMDLENMQRFKGSGMGSSNTPSLLSNTSGIANSSLSSISRNPLGSILPPPHQPTAQTQSFTQANQVQSALGSNPNGSRIGGSAQSNQSNTANLRLLVQQIQLAVHAGHLNAQILNQPLAPPTLQLLYQLLQQIKFLQQLQVSANQHSKTGATNPGGVPALQSSINVQLTQTKQRILNLQNQIAAQQAIFLKEQHQSQQIVPQTPNAMMGTGSNANTSTMHSQQTSNNDFFKSPQPDNSLVINNDRDIGSQSLSRFQTTWKPAFNKEDNKVNVNNMIPNEFSRAPGPLPKQSLSRSDVPNWTGFGQNDESSGWPSDVTVNSMSGLNLKHNDLKDMPNALSGGLPDAYNALNDMVPEFEPGKPWKGNSSLKSIEDDPTITPGSVNRSPLSINTIKDPLFNWPSKLSPGTPNTNAADSLLSLSSSTWAFTPPSNPHINYNTVDNNKPKNNLKSPSNWGALNAELQLNACTDGLWSGGSVSKTSRPPPGLTPQIKSPATTLPNSGTVNPTVSSAHNLWNPDNRQNGSEFLLLRNLTPQIDGSTLKTLCLQHGPLQLFHLFLNHGIALTRYSTREEATKAQSALNNCVLGNTSILADIPQEAEVQQYLQLISGGGQQIASNSLNNPLNWSQNGQNSSSSNGVNQSSGLYRNANSSLQFAGTSNSTPSKMDSSTTSPGWNTSGMSLWPFSNSGNNLWSAPSGAALNAQDRSTPSSIQSLLPGDLLGGETN</sequence>
<feature type="compositionally biased region" description="Polar residues" evidence="2">
    <location>
        <begin position="23"/>
        <end position="70"/>
    </location>
</feature>
<feature type="compositionally biased region" description="Polar residues" evidence="2">
    <location>
        <begin position="492"/>
        <end position="508"/>
    </location>
</feature>
<feature type="domain" description="UBA" evidence="3">
    <location>
        <begin position="548"/>
        <end position="594"/>
    </location>
</feature>
<feature type="compositionally biased region" description="Low complexity" evidence="2">
    <location>
        <begin position="223"/>
        <end position="280"/>
    </location>
</feature>
<dbReference type="Pfam" id="PF00076">
    <property type="entry name" value="RRM_1"/>
    <property type="match status" value="1"/>
</dbReference>
<feature type="compositionally biased region" description="Low complexity" evidence="2">
    <location>
        <begin position="616"/>
        <end position="628"/>
    </location>
</feature>
<accession>A0A7R9KIR2</accession>
<reference evidence="4" key="1">
    <citation type="submission" date="2020-11" db="EMBL/GenBank/DDBJ databases">
        <authorList>
            <person name="Tran Van P."/>
        </authorList>
    </citation>
    <scope>NUCLEOTIDE SEQUENCE</scope>
</reference>
<protein>
    <recommendedName>
        <fullName evidence="3">UBA domain-containing protein</fullName>
    </recommendedName>
</protein>
<feature type="compositionally biased region" description="Polar residues" evidence="2">
    <location>
        <begin position="211"/>
        <end position="222"/>
    </location>
</feature>
<feature type="region of interest" description="Disordered" evidence="2">
    <location>
        <begin position="1"/>
        <end position="103"/>
    </location>
</feature>
<evidence type="ECO:0000256" key="2">
    <source>
        <dbReference type="SAM" id="MobiDB-lite"/>
    </source>
</evidence>
<evidence type="ECO:0000313" key="5">
    <source>
        <dbReference type="Proteomes" id="UP000759131"/>
    </source>
</evidence>
<feature type="region of interest" description="Disordered" evidence="2">
    <location>
        <begin position="811"/>
        <end position="834"/>
    </location>
</feature>
<keyword evidence="1" id="KW-0694">RNA-binding</keyword>
<feature type="compositionally biased region" description="Polar residues" evidence="2">
    <location>
        <begin position="978"/>
        <end position="987"/>
    </location>
</feature>
<dbReference type="GO" id="GO:0035278">
    <property type="term" value="P:miRNA-mediated gene silencing by inhibition of translation"/>
    <property type="evidence" value="ECO:0007669"/>
    <property type="project" value="InterPro"/>
</dbReference>
<feature type="compositionally biased region" description="Low complexity" evidence="2">
    <location>
        <begin position="142"/>
        <end position="160"/>
    </location>
</feature>
<dbReference type="InterPro" id="IPR026805">
    <property type="entry name" value="GW182_M_dom"/>
</dbReference>
<dbReference type="InterPro" id="IPR033503">
    <property type="entry name" value="GW182_RRM"/>
</dbReference>
<feature type="region of interest" description="Disordered" evidence="2">
    <location>
        <begin position="641"/>
        <end position="686"/>
    </location>
</feature>
<proteinExistence type="predicted"/>
<feature type="region of interest" description="Disordered" evidence="2">
    <location>
        <begin position="957"/>
        <end position="987"/>
    </location>
</feature>
<dbReference type="SUPFAM" id="SSF54928">
    <property type="entry name" value="RNA-binding domain, RBD"/>
    <property type="match status" value="1"/>
</dbReference>
<feature type="region of interest" description="Disordered" evidence="2">
    <location>
        <begin position="520"/>
        <end position="547"/>
    </location>
</feature>
<dbReference type="Gene3D" id="3.30.70.330">
    <property type="match status" value="1"/>
</dbReference>
<feature type="compositionally biased region" description="Polar residues" evidence="2">
    <location>
        <begin position="653"/>
        <end position="686"/>
    </location>
</feature>
<feature type="compositionally biased region" description="Polar residues" evidence="2">
    <location>
        <begin position="530"/>
        <end position="540"/>
    </location>
</feature>
<feature type="region of interest" description="Disordered" evidence="2">
    <location>
        <begin position="439"/>
        <end position="508"/>
    </location>
</feature>
<dbReference type="InterPro" id="IPR000504">
    <property type="entry name" value="RRM_dom"/>
</dbReference>
<evidence type="ECO:0000256" key="1">
    <source>
        <dbReference type="ARBA" id="ARBA00022884"/>
    </source>
</evidence>
<feature type="compositionally biased region" description="Polar residues" evidence="2">
    <location>
        <begin position="91"/>
        <end position="103"/>
    </location>
</feature>
<feature type="region of interest" description="Disordered" evidence="2">
    <location>
        <begin position="129"/>
        <end position="376"/>
    </location>
</feature>
<dbReference type="Proteomes" id="UP000759131">
    <property type="component" value="Unassembled WGS sequence"/>
</dbReference>
<dbReference type="Gene3D" id="1.10.8.10">
    <property type="entry name" value="DNA helicase RuvA subunit, C-terminal domain"/>
    <property type="match status" value="1"/>
</dbReference>
<feature type="compositionally biased region" description="Polar residues" evidence="2">
    <location>
        <begin position="180"/>
        <end position="199"/>
    </location>
</feature>
<dbReference type="PROSITE" id="PS50030">
    <property type="entry name" value="UBA"/>
    <property type="match status" value="1"/>
</dbReference>
<dbReference type="InterPro" id="IPR009060">
    <property type="entry name" value="UBA-like_sf"/>
</dbReference>
<feature type="region of interest" description="Disordered" evidence="2">
    <location>
        <begin position="609"/>
        <end position="628"/>
    </location>
</feature>
<feature type="region of interest" description="Disordered" evidence="2">
    <location>
        <begin position="1298"/>
        <end position="1324"/>
    </location>
</feature>
<name>A0A7R9KIR2_9ACAR</name>
<feature type="compositionally biased region" description="Low complexity" evidence="2">
    <location>
        <begin position="1225"/>
        <end position="1242"/>
    </location>
</feature>
<dbReference type="PANTHER" id="PTHR13020:SF25">
    <property type="entry name" value="PROTEIN GAWKY"/>
    <property type="match status" value="1"/>
</dbReference>
<keyword evidence="5" id="KW-1185">Reference proteome</keyword>
<dbReference type="GO" id="GO:0000932">
    <property type="term" value="C:P-body"/>
    <property type="evidence" value="ECO:0007669"/>
    <property type="project" value="TreeGrafter"/>
</dbReference>
<feature type="compositionally biased region" description="Polar residues" evidence="2">
    <location>
        <begin position="1302"/>
        <end position="1312"/>
    </location>
</feature>
<evidence type="ECO:0000313" key="4">
    <source>
        <dbReference type="EMBL" id="CAD7622653.1"/>
    </source>
</evidence>
<feature type="compositionally biased region" description="Polar residues" evidence="2">
    <location>
        <begin position="1089"/>
        <end position="1115"/>
    </location>
</feature>
<dbReference type="EMBL" id="OC855795">
    <property type="protein sequence ID" value="CAD7622653.1"/>
    <property type="molecule type" value="Genomic_DNA"/>
</dbReference>
<dbReference type="InterPro" id="IPR035979">
    <property type="entry name" value="RBD_domain_sf"/>
</dbReference>
<organism evidence="4">
    <name type="scientific">Medioppia subpectinata</name>
    <dbReference type="NCBI Taxonomy" id="1979941"/>
    <lineage>
        <taxon>Eukaryota</taxon>
        <taxon>Metazoa</taxon>
        <taxon>Ecdysozoa</taxon>
        <taxon>Arthropoda</taxon>
        <taxon>Chelicerata</taxon>
        <taxon>Arachnida</taxon>
        <taxon>Acari</taxon>
        <taxon>Acariformes</taxon>
        <taxon>Sarcoptiformes</taxon>
        <taxon>Oribatida</taxon>
        <taxon>Brachypylina</taxon>
        <taxon>Oppioidea</taxon>
        <taxon>Oppiidae</taxon>
        <taxon>Medioppia</taxon>
    </lineage>
</organism>
<dbReference type="GO" id="GO:0003723">
    <property type="term" value="F:RNA binding"/>
    <property type="evidence" value="ECO:0007669"/>
    <property type="project" value="UniProtKB-KW"/>
</dbReference>
<feature type="compositionally biased region" description="Basic and acidic residues" evidence="2">
    <location>
        <begin position="349"/>
        <end position="364"/>
    </location>
</feature>
<dbReference type="EMBL" id="CAJPIZ010001220">
    <property type="protein sequence ID" value="CAG2103083.1"/>
    <property type="molecule type" value="Genomic_DNA"/>
</dbReference>
<dbReference type="CDD" id="cd12435">
    <property type="entry name" value="RRM_GW182_like"/>
    <property type="match status" value="1"/>
</dbReference>
<dbReference type="PANTHER" id="PTHR13020">
    <property type="entry name" value="TRINUCLEOTIDE REPEAT-CONTAINING GENE 6"/>
    <property type="match status" value="1"/>
</dbReference>
<gene>
    <name evidence="4" type="ORF">OSB1V03_LOCUS3116</name>
</gene>
<feature type="compositionally biased region" description="Polar residues" evidence="2">
    <location>
        <begin position="310"/>
        <end position="331"/>
    </location>
</feature>
<dbReference type="InterPro" id="IPR052068">
    <property type="entry name" value="GW182_domain"/>
</dbReference>